<evidence type="ECO:0000313" key="4">
    <source>
        <dbReference type="EMBL" id="MQY19338.1"/>
    </source>
</evidence>
<feature type="coiled-coil region" evidence="1">
    <location>
        <begin position="235"/>
        <end position="262"/>
    </location>
</feature>
<evidence type="ECO:0000256" key="1">
    <source>
        <dbReference type="SAM" id="Coils"/>
    </source>
</evidence>
<gene>
    <name evidence="4" type="ORF">NRB20_24230</name>
</gene>
<keyword evidence="1" id="KW-0175">Coiled coil</keyword>
<name>A0A7K0D0W9_9NOCA</name>
<evidence type="ECO:0000259" key="3">
    <source>
        <dbReference type="Pfam" id="PF01580"/>
    </source>
</evidence>
<organism evidence="4 5">
    <name type="scientific">Nocardia macrotermitis</name>
    <dbReference type="NCBI Taxonomy" id="2585198"/>
    <lineage>
        <taxon>Bacteria</taxon>
        <taxon>Bacillati</taxon>
        <taxon>Actinomycetota</taxon>
        <taxon>Actinomycetes</taxon>
        <taxon>Mycobacteriales</taxon>
        <taxon>Nocardiaceae</taxon>
        <taxon>Nocardia</taxon>
    </lineage>
</organism>
<dbReference type="Gene3D" id="3.40.50.300">
    <property type="entry name" value="P-loop containing nucleotide triphosphate hydrolases"/>
    <property type="match status" value="1"/>
</dbReference>
<dbReference type="InterPro" id="IPR002543">
    <property type="entry name" value="FtsK_dom"/>
</dbReference>
<dbReference type="EMBL" id="WEGK01000004">
    <property type="protein sequence ID" value="MQY19338.1"/>
    <property type="molecule type" value="Genomic_DNA"/>
</dbReference>
<comment type="caution">
    <text evidence="4">The sequence shown here is derived from an EMBL/GenBank/DDBJ whole genome shotgun (WGS) entry which is preliminary data.</text>
</comment>
<keyword evidence="5" id="KW-1185">Reference proteome</keyword>
<sequence>MNLAAILPPLVTIVGTTAFMARMMIGSRGEQVETVTDWVAEAPMELKTSILVFCDPEQERMMWRELGFGSVEAGFPTVLDVQYTSYGVDVEVQMRGGHRVADWTDQGALDALAQYVGAPEVTALSVYPGFIRLQVRVVDTLATPSLLPVVVSDDVDLEAVPAGVFEDGRTWTVPVQGRHILAGGRMGSGKSSLLWSLVNGMGPAIRSGRVELRVIDPKGGMELGFLEPLCTRFACTTAEEMVELLEETVTDLQEATQRYRGKVRKPVPTPENPLVVTIIDEAATLSAFSDPKVQARFERAHGLLLSQGRAPLYSVIETVIDPSKENVPQRQLLPYRIGMGLDEASQVAMIHGQGARNRGSYCDRIPYTTPGVCYVQEDGTAGFQRARAFMVSNEDIDRIVAEYAPPQPDFAPQGDYSDFDPDDLGEGISGDDQERAA</sequence>
<proteinExistence type="predicted"/>
<dbReference type="Proteomes" id="UP000438448">
    <property type="component" value="Unassembled WGS sequence"/>
</dbReference>
<reference evidence="4 5" key="1">
    <citation type="submission" date="2019-10" db="EMBL/GenBank/DDBJ databases">
        <title>Nocardia macrotermitis sp. nov. and Nocardia aurantia sp. nov., isolated from the gut of fungus growing-termite Macrotermes natalensis.</title>
        <authorList>
            <person name="Benndorf R."/>
            <person name="Schwitalla J."/>
            <person name="Martin K."/>
            <person name="De Beer W."/>
            <person name="Kaster A.-K."/>
            <person name="Vollmers J."/>
            <person name="Poulsen M."/>
            <person name="Beemelmanns C."/>
        </authorList>
    </citation>
    <scope>NUCLEOTIDE SEQUENCE [LARGE SCALE GENOMIC DNA]</scope>
    <source>
        <strain evidence="4 5">RB20</strain>
    </source>
</reference>
<evidence type="ECO:0000256" key="2">
    <source>
        <dbReference type="SAM" id="MobiDB-lite"/>
    </source>
</evidence>
<dbReference type="SUPFAM" id="SSF52540">
    <property type="entry name" value="P-loop containing nucleoside triphosphate hydrolases"/>
    <property type="match status" value="1"/>
</dbReference>
<evidence type="ECO:0000313" key="5">
    <source>
        <dbReference type="Proteomes" id="UP000438448"/>
    </source>
</evidence>
<feature type="domain" description="FtsK" evidence="3">
    <location>
        <begin position="174"/>
        <end position="257"/>
    </location>
</feature>
<accession>A0A7K0D0W9</accession>
<dbReference type="Pfam" id="PF01580">
    <property type="entry name" value="FtsK_SpoIIIE"/>
    <property type="match status" value="1"/>
</dbReference>
<dbReference type="OrthoDB" id="3217500at2"/>
<feature type="compositionally biased region" description="Acidic residues" evidence="2">
    <location>
        <begin position="417"/>
        <end position="431"/>
    </location>
</feature>
<dbReference type="InterPro" id="IPR027417">
    <property type="entry name" value="P-loop_NTPase"/>
</dbReference>
<dbReference type="AlphaFoldDB" id="A0A7K0D0W9"/>
<protein>
    <recommendedName>
        <fullName evidence="3">FtsK domain-containing protein</fullName>
    </recommendedName>
</protein>
<dbReference type="GO" id="GO:0003677">
    <property type="term" value="F:DNA binding"/>
    <property type="evidence" value="ECO:0007669"/>
    <property type="project" value="InterPro"/>
</dbReference>
<feature type="region of interest" description="Disordered" evidence="2">
    <location>
        <begin position="403"/>
        <end position="437"/>
    </location>
</feature>
<dbReference type="GO" id="GO:0005524">
    <property type="term" value="F:ATP binding"/>
    <property type="evidence" value="ECO:0007669"/>
    <property type="project" value="InterPro"/>
</dbReference>